<dbReference type="SUPFAM" id="SSF46785">
    <property type="entry name" value="Winged helix' DNA-binding domain"/>
    <property type="match status" value="1"/>
</dbReference>
<organism evidence="2 3">
    <name type="scientific">Streptantibioticus cattleyicolor (strain ATCC 35852 / DSM 46488 / JCM 4925 / NBRC 14057 / NRRL 8057)</name>
    <name type="common">Streptomyces cattleya</name>
    <dbReference type="NCBI Taxonomy" id="1003195"/>
    <lineage>
        <taxon>Bacteria</taxon>
        <taxon>Bacillati</taxon>
        <taxon>Actinomycetota</taxon>
        <taxon>Actinomycetes</taxon>
        <taxon>Kitasatosporales</taxon>
        <taxon>Streptomycetaceae</taxon>
        <taxon>Streptantibioticus</taxon>
    </lineage>
</organism>
<dbReference type="InterPro" id="IPR000835">
    <property type="entry name" value="HTH_MarR-typ"/>
</dbReference>
<dbReference type="EMBL" id="CP003229">
    <property type="protein sequence ID" value="AEW98589.1"/>
    <property type="molecule type" value="Genomic_DNA"/>
</dbReference>
<dbReference type="HOGENOM" id="CLU_083287_15_1_11"/>
<dbReference type="PANTHER" id="PTHR39515:SF2">
    <property type="entry name" value="HTH-TYPE TRANSCRIPTIONAL REGULATOR RV0880"/>
    <property type="match status" value="1"/>
</dbReference>
<proteinExistence type="predicted"/>
<name>G8XFV0_STREN</name>
<sequence length="149" mass="16234">MDEGVEEVSGTAVAAARDLRVLFSRLRRRLKEASATEDLTAPQTSVLARLVKDGPSSASVLAGAERVRPQSMATTLAALESHGLIARAPDPEDGRRQVVTLTPAGRERAEGVRATRDEWLARAFQDRYTDGERATITEALRLLDRLTQP</sequence>
<dbReference type="Pfam" id="PF01047">
    <property type="entry name" value="MarR"/>
    <property type="match status" value="1"/>
</dbReference>
<dbReference type="InterPro" id="IPR052526">
    <property type="entry name" value="HTH-type_Bedaq_tolerance"/>
</dbReference>
<reference evidence="3" key="1">
    <citation type="submission" date="2011-12" db="EMBL/GenBank/DDBJ databases">
        <title>Complete genome sequence of Streptomyces cattleya strain DSM 46488.</title>
        <authorList>
            <person name="Ou H.-Y."/>
            <person name="Li P."/>
            <person name="Zhao C."/>
            <person name="O'Hagan D."/>
            <person name="Deng Z."/>
        </authorList>
    </citation>
    <scope>NUCLEOTIDE SEQUENCE [LARGE SCALE GENOMIC DNA]</scope>
    <source>
        <strain evidence="3">ATCC 35852 / DSM 46488 / JCM 4925 / NBRC 14057 / NRRL 8057</strain>
        <plasmid evidence="3">Plasmid pSCATT</plasmid>
    </source>
</reference>
<dbReference type="SMART" id="SM00347">
    <property type="entry name" value="HTH_MARR"/>
    <property type="match status" value="1"/>
</dbReference>
<dbReference type="PROSITE" id="PS50995">
    <property type="entry name" value="HTH_MARR_2"/>
    <property type="match status" value="1"/>
</dbReference>
<dbReference type="PATRIC" id="fig|1003195.29.peg.6193"/>
<dbReference type="PANTHER" id="PTHR39515">
    <property type="entry name" value="CONSERVED PROTEIN"/>
    <property type="match status" value="1"/>
</dbReference>
<dbReference type="Proteomes" id="UP000007842">
    <property type="component" value="Plasmid pSCATT"/>
</dbReference>
<keyword evidence="2" id="KW-0614">Plasmid</keyword>
<dbReference type="KEGG" id="scy:SCATT_p03960"/>
<feature type="domain" description="HTH marR-type" evidence="1">
    <location>
        <begin position="12"/>
        <end position="148"/>
    </location>
</feature>
<geneLocation type="plasmid" evidence="2 3">
    <name>pSCATT</name>
</geneLocation>
<evidence type="ECO:0000259" key="1">
    <source>
        <dbReference type="PROSITE" id="PS50995"/>
    </source>
</evidence>
<dbReference type="InterPro" id="IPR036390">
    <property type="entry name" value="WH_DNA-bd_sf"/>
</dbReference>
<dbReference type="AlphaFoldDB" id="G8XFV0"/>
<accession>G8XFV0</accession>
<keyword evidence="3" id="KW-1185">Reference proteome</keyword>
<evidence type="ECO:0000313" key="3">
    <source>
        <dbReference type="Proteomes" id="UP000007842"/>
    </source>
</evidence>
<dbReference type="GO" id="GO:0003700">
    <property type="term" value="F:DNA-binding transcription factor activity"/>
    <property type="evidence" value="ECO:0007669"/>
    <property type="project" value="InterPro"/>
</dbReference>
<gene>
    <name evidence="2" type="ordered locus">SCATT_p03960</name>
</gene>
<evidence type="ECO:0000313" key="2">
    <source>
        <dbReference type="EMBL" id="AEW98589.1"/>
    </source>
</evidence>
<dbReference type="InterPro" id="IPR036388">
    <property type="entry name" value="WH-like_DNA-bd_sf"/>
</dbReference>
<protein>
    <submittedName>
        <fullName evidence="2">MarR-family protein regulatory protein</fullName>
    </submittedName>
</protein>
<dbReference type="RefSeq" id="WP_014626773.1">
    <property type="nucleotide sequence ID" value="NC_016113.1"/>
</dbReference>
<dbReference type="Gene3D" id="1.10.287.100">
    <property type="match status" value="1"/>
</dbReference>
<dbReference type="Gene3D" id="1.10.10.10">
    <property type="entry name" value="Winged helix-like DNA-binding domain superfamily/Winged helix DNA-binding domain"/>
    <property type="match status" value="1"/>
</dbReference>